<evidence type="ECO:0000256" key="1">
    <source>
        <dbReference type="ARBA" id="ARBA00004141"/>
    </source>
</evidence>
<dbReference type="GO" id="GO:0016020">
    <property type="term" value="C:membrane"/>
    <property type="evidence" value="ECO:0007669"/>
    <property type="project" value="UniProtKB-SubCell"/>
</dbReference>
<keyword evidence="4" id="KW-0611">Plant defense</keyword>
<dbReference type="OrthoDB" id="1388414at2759"/>
<evidence type="ECO:0000256" key="5">
    <source>
        <dbReference type="ARBA" id="ARBA00022989"/>
    </source>
</evidence>
<keyword evidence="6 8" id="KW-0472">Membrane</keyword>
<dbReference type="Pfam" id="PF03094">
    <property type="entry name" value="Mlo"/>
    <property type="match status" value="1"/>
</dbReference>
<comment type="caution">
    <text evidence="9">The sequence shown here is derived from an EMBL/GenBank/DDBJ whole genome shotgun (WGS) entry which is preliminary data.</text>
</comment>
<protein>
    <submittedName>
        <fullName evidence="9">MLO-like protein 1</fullName>
    </submittedName>
</protein>
<evidence type="ECO:0000313" key="10">
    <source>
        <dbReference type="Proteomes" id="UP000275267"/>
    </source>
</evidence>
<comment type="similarity">
    <text evidence="2">Belongs to the MLO family.</text>
</comment>
<proteinExistence type="inferred from homology"/>
<evidence type="ECO:0000256" key="3">
    <source>
        <dbReference type="ARBA" id="ARBA00022692"/>
    </source>
</evidence>
<accession>A0A3L6QPR7</accession>
<dbReference type="PANTHER" id="PTHR31942">
    <property type="entry name" value="MLO-LIKE PROTEIN 1"/>
    <property type="match status" value="1"/>
</dbReference>
<dbReference type="GO" id="GO:0006952">
    <property type="term" value="P:defense response"/>
    <property type="evidence" value="ECO:0007669"/>
    <property type="project" value="UniProtKB-KW"/>
</dbReference>
<evidence type="ECO:0000256" key="7">
    <source>
        <dbReference type="ARBA" id="ARBA00023265"/>
    </source>
</evidence>
<evidence type="ECO:0000256" key="4">
    <source>
        <dbReference type="ARBA" id="ARBA00022821"/>
    </source>
</evidence>
<keyword evidence="5 8" id="KW-1133">Transmembrane helix</keyword>
<dbReference type="STRING" id="4540.A0A3L6QPR7"/>
<keyword evidence="10" id="KW-1185">Reference proteome</keyword>
<dbReference type="PANTHER" id="PTHR31942:SF83">
    <property type="entry name" value="MLO-LIKE PROTEIN"/>
    <property type="match status" value="1"/>
</dbReference>
<evidence type="ECO:0000256" key="2">
    <source>
        <dbReference type="ARBA" id="ARBA00006574"/>
    </source>
</evidence>
<sequence length="188" mass="19749">MAGGGAEVGGEPEITPEHTPTWIVAAVCSVIVVLSLVFERLLHGLGKRLKKGSKKPLYDALLKIKEVAMRLTIAAAGGAELMLLGFISLLLSVFQGAAQKICVRESIMHHMLPCPLPPLPSAGAKYGAAAFTGVLGGARRLLAGGGATSDYCQRKVSAWFDLPCGIPGKRQITKFRDLLQGSNNAICA</sequence>
<comment type="subcellular location">
    <subcellularLocation>
        <location evidence="1">Membrane</location>
        <topology evidence="1">Multi-pass membrane protein</topology>
    </subcellularLocation>
</comment>
<dbReference type="AlphaFoldDB" id="A0A3L6QPR7"/>
<dbReference type="EMBL" id="PQIB02000011">
    <property type="protein sequence ID" value="RLM85832.1"/>
    <property type="molecule type" value="Genomic_DNA"/>
</dbReference>
<keyword evidence="3 8" id="KW-0812">Transmembrane</keyword>
<evidence type="ECO:0000256" key="8">
    <source>
        <dbReference type="SAM" id="Phobius"/>
    </source>
</evidence>
<feature type="transmembrane region" description="Helical" evidence="8">
    <location>
        <begin position="22"/>
        <end position="42"/>
    </location>
</feature>
<keyword evidence="7" id="KW-0568">Pathogenesis-related protein</keyword>
<reference evidence="10" key="1">
    <citation type="journal article" date="2019" name="Nat. Commun.">
        <title>The genome of broomcorn millet.</title>
        <authorList>
            <person name="Zou C."/>
            <person name="Miki D."/>
            <person name="Li D."/>
            <person name="Tang Q."/>
            <person name="Xiao L."/>
            <person name="Rajput S."/>
            <person name="Deng P."/>
            <person name="Jia W."/>
            <person name="Huang R."/>
            <person name="Zhang M."/>
            <person name="Sun Y."/>
            <person name="Hu J."/>
            <person name="Fu X."/>
            <person name="Schnable P.S."/>
            <person name="Li F."/>
            <person name="Zhang H."/>
            <person name="Feng B."/>
            <person name="Zhu X."/>
            <person name="Liu R."/>
            <person name="Schnable J.C."/>
            <person name="Zhu J.-K."/>
            <person name="Zhang H."/>
        </authorList>
    </citation>
    <scope>NUCLEOTIDE SEQUENCE [LARGE SCALE GENOMIC DNA]</scope>
</reference>
<organism evidence="9 10">
    <name type="scientific">Panicum miliaceum</name>
    <name type="common">Proso millet</name>
    <name type="synonym">Broomcorn millet</name>
    <dbReference type="NCBI Taxonomy" id="4540"/>
    <lineage>
        <taxon>Eukaryota</taxon>
        <taxon>Viridiplantae</taxon>
        <taxon>Streptophyta</taxon>
        <taxon>Embryophyta</taxon>
        <taxon>Tracheophyta</taxon>
        <taxon>Spermatophyta</taxon>
        <taxon>Magnoliopsida</taxon>
        <taxon>Liliopsida</taxon>
        <taxon>Poales</taxon>
        <taxon>Poaceae</taxon>
        <taxon>PACMAD clade</taxon>
        <taxon>Panicoideae</taxon>
        <taxon>Panicodae</taxon>
        <taxon>Paniceae</taxon>
        <taxon>Panicinae</taxon>
        <taxon>Panicum</taxon>
        <taxon>Panicum sect. Panicum</taxon>
    </lineage>
</organism>
<feature type="transmembrane region" description="Helical" evidence="8">
    <location>
        <begin position="71"/>
        <end position="94"/>
    </location>
</feature>
<gene>
    <name evidence="9" type="ORF">C2845_PM04G06120</name>
</gene>
<evidence type="ECO:0000256" key="6">
    <source>
        <dbReference type="ARBA" id="ARBA00023136"/>
    </source>
</evidence>
<name>A0A3L6QPR7_PANMI</name>
<evidence type="ECO:0000313" key="9">
    <source>
        <dbReference type="EMBL" id="RLM85832.1"/>
    </source>
</evidence>
<dbReference type="Proteomes" id="UP000275267">
    <property type="component" value="Unassembled WGS sequence"/>
</dbReference>
<dbReference type="InterPro" id="IPR004326">
    <property type="entry name" value="Mlo"/>
</dbReference>